<dbReference type="AlphaFoldDB" id="B8ESX8"/>
<evidence type="ECO:0000313" key="2">
    <source>
        <dbReference type="Proteomes" id="UP000002257"/>
    </source>
</evidence>
<dbReference type="KEGG" id="msl:Msil_2178"/>
<dbReference type="EMBL" id="CP001280">
    <property type="protein sequence ID" value="ACK51116.1"/>
    <property type="molecule type" value="Genomic_DNA"/>
</dbReference>
<dbReference type="RefSeq" id="WP_012591185.1">
    <property type="nucleotide sequence ID" value="NC_011666.1"/>
</dbReference>
<protein>
    <submittedName>
        <fullName evidence="1">Uncharacterized protein</fullName>
    </submittedName>
</protein>
<name>B8ESX8_METSB</name>
<gene>
    <name evidence="1" type="ordered locus">Msil_2178</name>
</gene>
<sequence>MTTEEEAIFDDAIAAMASCGRKDMQEAFVIGLCAHASLMRLQHRLTPIEERNDMTERFGHKLIARYLEVARGGDARAETA</sequence>
<dbReference type="Proteomes" id="UP000002257">
    <property type="component" value="Chromosome"/>
</dbReference>
<proteinExistence type="predicted"/>
<organism evidence="1 2">
    <name type="scientific">Methylocella silvestris (strain DSM 15510 / CIP 108128 / LMG 27833 / NCIMB 13906 / BL2)</name>
    <dbReference type="NCBI Taxonomy" id="395965"/>
    <lineage>
        <taxon>Bacteria</taxon>
        <taxon>Pseudomonadati</taxon>
        <taxon>Pseudomonadota</taxon>
        <taxon>Alphaproteobacteria</taxon>
        <taxon>Hyphomicrobiales</taxon>
        <taxon>Beijerinckiaceae</taxon>
        <taxon>Methylocella</taxon>
    </lineage>
</organism>
<keyword evidence="2" id="KW-1185">Reference proteome</keyword>
<dbReference type="HOGENOM" id="CLU_2585699_0_0_5"/>
<evidence type="ECO:0000313" key="1">
    <source>
        <dbReference type="EMBL" id="ACK51116.1"/>
    </source>
</evidence>
<reference evidence="1 2" key="1">
    <citation type="journal article" date="2010" name="J. Bacteriol.">
        <title>Complete genome sequence of the aerobic facultative methanotroph Methylocella silvestris BL2.</title>
        <authorList>
            <person name="Chen Y."/>
            <person name="Crombie A."/>
            <person name="Rahman M.T."/>
            <person name="Dedysh S.N."/>
            <person name="Liesack W."/>
            <person name="Stott M.B."/>
            <person name="Alam M."/>
            <person name="Theisen A.R."/>
            <person name="Murrell J.C."/>
            <person name="Dunfield P.F."/>
        </authorList>
    </citation>
    <scope>NUCLEOTIDE SEQUENCE [LARGE SCALE GENOMIC DNA]</scope>
    <source>
        <strain evidence="2">DSM 15510 / CIP 108128 / LMG 27833 / NCIMB 13906 / BL2</strain>
    </source>
</reference>
<dbReference type="STRING" id="395965.Msil_2178"/>
<accession>B8ESX8</accession>